<protein>
    <submittedName>
        <fullName evidence="2">Putative 3'-5' exonuclease related to the exonuclease domain of PolB</fullName>
    </submittedName>
</protein>
<dbReference type="GO" id="GO:0003676">
    <property type="term" value="F:nucleic acid binding"/>
    <property type="evidence" value="ECO:0007669"/>
    <property type="project" value="InterPro"/>
</dbReference>
<keyword evidence="2" id="KW-0540">Nuclease</keyword>
<dbReference type="OrthoDB" id="272484at2"/>
<keyword evidence="3" id="KW-1185">Reference proteome</keyword>
<evidence type="ECO:0000313" key="3">
    <source>
        <dbReference type="Proteomes" id="UP000315724"/>
    </source>
</evidence>
<keyword evidence="2" id="KW-0269">Exonuclease</keyword>
<dbReference type="InterPro" id="IPR036397">
    <property type="entry name" value="RNaseH_sf"/>
</dbReference>
<dbReference type="InterPro" id="IPR019288">
    <property type="entry name" value="3'-5'_exonuclease_PolB-like"/>
</dbReference>
<dbReference type="RefSeq" id="WP_145203526.1">
    <property type="nucleotide sequence ID" value="NZ_CP036267.1"/>
</dbReference>
<organism evidence="2 3">
    <name type="scientific">Thalassoglobus polymorphus</name>
    <dbReference type="NCBI Taxonomy" id="2527994"/>
    <lineage>
        <taxon>Bacteria</taxon>
        <taxon>Pseudomonadati</taxon>
        <taxon>Planctomycetota</taxon>
        <taxon>Planctomycetia</taxon>
        <taxon>Planctomycetales</taxon>
        <taxon>Planctomycetaceae</taxon>
        <taxon>Thalassoglobus</taxon>
    </lineage>
</organism>
<dbReference type="CDD" id="cd05782">
    <property type="entry name" value="DNA_polB_like1_exo"/>
    <property type="match status" value="1"/>
</dbReference>
<keyword evidence="2" id="KW-0378">Hydrolase</keyword>
<name>A0A517QTA3_9PLAN</name>
<reference evidence="2 3" key="1">
    <citation type="submission" date="2019-02" db="EMBL/GenBank/DDBJ databases">
        <title>Deep-cultivation of Planctomycetes and their phenomic and genomic characterization uncovers novel biology.</title>
        <authorList>
            <person name="Wiegand S."/>
            <person name="Jogler M."/>
            <person name="Boedeker C."/>
            <person name="Pinto D."/>
            <person name="Vollmers J."/>
            <person name="Rivas-Marin E."/>
            <person name="Kohn T."/>
            <person name="Peeters S.H."/>
            <person name="Heuer A."/>
            <person name="Rast P."/>
            <person name="Oberbeckmann S."/>
            <person name="Bunk B."/>
            <person name="Jeske O."/>
            <person name="Meyerdierks A."/>
            <person name="Storesund J.E."/>
            <person name="Kallscheuer N."/>
            <person name="Luecker S."/>
            <person name="Lage O.M."/>
            <person name="Pohl T."/>
            <person name="Merkel B.J."/>
            <person name="Hornburger P."/>
            <person name="Mueller R.-W."/>
            <person name="Bruemmer F."/>
            <person name="Labrenz M."/>
            <person name="Spormann A.M."/>
            <person name="Op den Camp H."/>
            <person name="Overmann J."/>
            <person name="Amann R."/>
            <person name="Jetten M.S.M."/>
            <person name="Mascher T."/>
            <person name="Medema M.H."/>
            <person name="Devos D.P."/>
            <person name="Kaster A.-K."/>
            <person name="Ovreas L."/>
            <person name="Rohde M."/>
            <person name="Galperin M.Y."/>
            <person name="Jogler C."/>
        </authorList>
    </citation>
    <scope>NUCLEOTIDE SEQUENCE [LARGE SCALE GENOMIC DNA]</scope>
    <source>
        <strain evidence="2 3">Mal48</strain>
    </source>
</reference>
<dbReference type="Gene3D" id="3.30.420.10">
    <property type="entry name" value="Ribonuclease H-like superfamily/Ribonuclease H"/>
    <property type="match status" value="1"/>
</dbReference>
<dbReference type="AlphaFoldDB" id="A0A517QTA3"/>
<feature type="domain" description="Predicted 3'-5' exonuclease PolB-like" evidence="1">
    <location>
        <begin position="55"/>
        <end position="265"/>
    </location>
</feature>
<sequence>MFDTSNDVSYLIFDVEAVGDGDLISKVKYSSEELSGEDALRKFRDELIEKTGKDVLPPTFVLPISVAVAKVSANFRLIDLTVLDEPEFRPAVIAKGFWAGWRHYGRPTLVTFNGRGYDVPVLEYAAFRYGLSLPDWFNLSAPAYEQARNRYNRKAHFDMMDLFANFGATRITGGLNLLANLIGKPGKSGIDGSQVQDMYTAGKAKEINDYCRCDVLDTYFVFLRAQVLMGKLSLDEEQEIVAETKLWLEERQESQPAFAHYLRQWGDWSPPTPHI</sequence>
<evidence type="ECO:0000259" key="1">
    <source>
        <dbReference type="Pfam" id="PF10108"/>
    </source>
</evidence>
<dbReference type="EMBL" id="CP036267">
    <property type="protein sequence ID" value="QDT34876.1"/>
    <property type="molecule type" value="Genomic_DNA"/>
</dbReference>
<evidence type="ECO:0000313" key="2">
    <source>
        <dbReference type="EMBL" id="QDT34876.1"/>
    </source>
</evidence>
<dbReference type="SUPFAM" id="SSF53098">
    <property type="entry name" value="Ribonuclease H-like"/>
    <property type="match status" value="1"/>
</dbReference>
<dbReference type="Pfam" id="PF10108">
    <property type="entry name" value="DNA_pol_B_exo2"/>
    <property type="match status" value="1"/>
</dbReference>
<proteinExistence type="predicted"/>
<gene>
    <name evidence="2" type="ORF">Mal48_41490</name>
</gene>
<dbReference type="InterPro" id="IPR012337">
    <property type="entry name" value="RNaseH-like_sf"/>
</dbReference>
<dbReference type="GO" id="GO:0004527">
    <property type="term" value="F:exonuclease activity"/>
    <property type="evidence" value="ECO:0007669"/>
    <property type="project" value="UniProtKB-KW"/>
</dbReference>
<accession>A0A517QTA3</accession>
<dbReference type="KEGG" id="tpol:Mal48_41490"/>
<dbReference type="Proteomes" id="UP000315724">
    <property type="component" value="Chromosome"/>
</dbReference>